<reference evidence="1 2" key="1">
    <citation type="submission" date="2020-08" db="EMBL/GenBank/DDBJ databases">
        <title>Sequencing the genomes of 1000 actinobacteria strains.</title>
        <authorList>
            <person name="Klenk H.-P."/>
        </authorList>
    </citation>
    <scope>NUCLEOTIDE SEQUENCE [LARGE SCALE GENOMIC DNA]</scope>
    <source>
        <strain evidence="1 2">DSM 41654</strain>
    </source>
</reference>
<keyword evidence="2" id="KW-1185">Reference proteome</keyword>
<dbReference type="RefSeq" id="WP_184938932.1">
    <property type="nucleotide sequence ID" value="NZ_JACHJV010000001.1"/>
</dbReference>
<name>A0A7W7R663_KITKI</name>
<evidence type="ECO:0000313" key="2">
    <source>
        <dbReference type="Proteomes" id="UP000540506"/>
    </source>
</evidence>
<gene>
    <name evidence="1" type="ORF">FHR34_005130</name>
</gene>
<sequence>MARYSDKQFAAYGLDPAAAAAIREQFADWHQEAHRTVGRDRCCEEAHL</sequence>
<accession>A0A7W7R663</accession>
<dbReference type="EMBL" id="JACHJV010000001">
    <property type="protein sequence ID" value="MBB4926137.1"/>
    <property type="molecule type" value="Genomic_DNA"/>
</dbReference>
<comment type="caution">
    <text evidence="1">The sequence shown here is derived from an EMBL/GenBank/DDBJ whole genome shotgun (WGS) entry which is preliminary data.</text>
</comment>
<protein>
    <submittedName>
        <fullName evidence="1">Uncharacterized protein</fullName>
    </submittedName>
</protein>
<proteinExistence type="predicted"/>
<dbReference type="Proteomes" id="UP000540506">
    <property type="component" value="Unassembled WGS sequence"/>
</dbReference>
<organism evidence="1 2">
    <name type="scientific">Kitasatospora kifunensis</name>
    <name type="common">Streptomyces kifunensis</name>
    <dbReference type="NCBI Taxonomy" id="58351"/>
    <lineage>
        <taxon>Bacteria</taxon>
        <taxon>Bacillati</taxon>
        <taxon>Actinomycetota</taxon>
        <taxon>Actinomycetes</taxon>
        <taxon>Kitasatosporales</taxon>
        <taxon>Streptomycetaceae</taxon>
        <taxon>Kitasatospora</taxon>
    </lineage>
</organism>
<dbReference type="AlphaFoldDB" id="A0A7W7R663"/>
<evidence type="ECO:0000313" key="1">
    <source>
        <dbReference type="EMBL" id="MBB4926137.1"/>
    </source>
</evidence>